<keyword evidence="1" id="KW-1133">Transmembrane helix</keyword>
<feature type="transmembrane region" description="Helical" evidence="1">
    <location>
        <begin position="102"/>
        <end position="123"/>
    </location>
</feature>
<sequence>MKSLASFIMRGPSQAALVAATSALLSVMIPVFGVVAAAAVGLVTLRNGARGGALVALFATLGAGLFYGLVFGAPLLVLGVLLLFWVPIWGLALVLRYSRSLALTVESASLLVMLGLVLVYAIVGDPAVFWARLLELMREAALAAQPDGAAANAALFGELARWMTGAFAMALTFQVVLALFLARWWQAQLYNPGGFGEGFRAYRLHRAFALLALLLIAGWALVRGPGLLADLALVAGVGLLLQGLAVVHQLRVQRGSGTGWLVLLYVLLVLLPQMAVAIAALGLLDVWVDIRARAARLPSRRR</sequence>
<proteinExistence type="predicted"/>
<protein>
    <submittedName>
        <fullName evidence="2">Uncharacterized protein</fullName>
    </submittedName>
</protein>
<feature type="transmembrane region" description="Helical" evidence="1">
    <location>
        <begin position="76"/>
        <end position="95"/>
    </location>
</feature>
<dbReference type="EMBL" id="SMDC01000003">
    <property type="protein sequence ID" value="TCW37044.1"/>
    <property type="molecule type" value="Genomic_DNA"/>
</dbReference>
<feature type="transmembrane region" description="Helical" evidence="1">
    <location>
        <begin position="162"/>
        <end position="182"/>
    </location>
</feature>
<gene>
    <name evidence="2" type="ORF">EDC29_103241</name>
</gene>
<feature type="transmembrane region" description="Helical" evidence="1">
    <location>
        <begin position="259"/>
        <end position="284"/>
    </location>
</feature>
<keyword evidence="1" id="KW-0812">Transmembrane</keyword>
<evidence type="ECO:0000313" key="2">
    <source>
        <dbReference type="EMBL" id="TCW37044.1"/>
    </source>
</evidence>
<dbReference type="AlphaFoldDB" id="A0A4R4ADS2"/>
<keyword evidence="1" id="KW-0472">Membrane</keyword>
<feature type="transmembrane region" description="Helical" evidence="1">
    <location>
        <begin position="228"/>
        <end position="247"/>
    </location>
</feature>
<dbReference type="RefSeq" id="WP_123143179.1">
    <property type="nucleotide sequence ID" value="NZ_JAKEDQ010000004.1"/>
</dbReference>
<name>A0A4R4ADS2_MARGR</name>
<feature type="transmembrane region" description="Helical" evidence="1">
    <location>
        <begin position="203"/>
        <end position="222"/>
    </location>
</feature>
<reference evidence="2 3" key="1">
    <citation type="submission" date="2019-03" db="EMBL/GenBank/DDBJ databases">
        <title>Genomic Encyclopedia of Type Strains, Phase IV (KMG-IV): sequencing the most valuable type-strain genomes for metagenomic binning, comparative biology and taxonomic classification.</title>
        <authorList>
            <person name="Goeker M."/>
        </authorList>
    </citation>
    <scope>NUCLEOTIDE SEQUENCE [LARGE SCALE GENOMIC DNA]</scope>
    <source>
        <strain evidence="2 3">DSM 203</strain>
    </source>
</reference>
<organism evidence="2 3">
    <name type="scientific">Marichromatium gracile</name>
    <name type="common">Chromatium gracile</name>
    <dbReference type="NCBI Taxonomy" id="1048"/>
    <lineage>
        <taxon>Bacteria</taxon>
        <taxon>Pseudomonadati</taxon>
        <taxon>Pseudomonadota</taxon>
        <taxon>Gammaproteobacteria</taxon>
        <taxon>Chromatiales</taxon>
        <taxon>Chromatiaceae</taxon>
        <taxon>Marichromatium</taxon>
    </lineage>
</organism>
<comment type="caution">
    <text evidence="2">The sequence shown here is derived from an EMBL/GenBank/DDBJ whole genome shotgun (WGS) entry which is preliminary data.</text>
</comment>
<evidence type="ECO:0000313" key="3">
    <source>
        <dbReference type="Proteomes" id="UP000295247"/>
    </source>
</evidence>
<evidence type="ECO:0000256" key="1">
    <source>
        <dbReference type="SAM" id="Phobius"/>
    </source>
</evidence>
<dbReference type="Proteomes" id="UP000295247">
    <property type="component" value="Unassembled WGS sequence"/>
</dbReference>
<feature type="transmembrane region" description="Helical" evidence="1">
    <location>
        <begin position="25"/>
        <end position="45"/>
    </location>
</feature>
<feature type="transmembrane region" description="Helical" evidence="1">
    <location>
        <begin position="52"/>
        <end position="70"/>
    </location>
</feature>
<accession>A0A4R4ADS2</accession>